<dbReference type="GO" id="GO:0000105">
    <property type="term" value="P:L-histidine biosynthetic process"/>
    <property type="evidence" value="ECO:0007669"/>
    <property type="project" value="UniProtKB-UniRule"/>
</dbReference>
<comment type="similarity">
    <text evidence="3 9">Belongs to the class-II aminoacyl-tRNA synthetase family. HisZ subfamily.</text>
</comment>
<keyword evidence="12" id="KW-0808">Transferase</keyword>
<dbReference type="RefSeq" id="WP_249314753.1">
    <property type="nucleotide sequence ID" value="NZ_JACRSR010000001.1"/>
</dbReference>
<sequence>MQERTYLPEGVEDLMPERCQLKRKLERGMEALFEKRGYLPIETPLFEAWENFATLMEPTKRDGVIKFIDGSGRVMALRPDLTLPAARLVAARFPEGETVRVFYSGDVYTNTPEADQMRQIPQTGVELMGEGGPEADAGIIALAVEALLASGLDGFQIDIGQVGFFAGLMERAGFDEEEILAIRRLIEMKSVLDAGAWLAKKNLTPDVEEALVELPSLFGGAEVIDKAGAWAKNDRCRYALANLERVYGLLCQRGYEKYVKIDLGMVHTMDYYTGVIFRGMDHRLGRPLVSGGRYDHLMENYGRPMEAMGFAVDVMAVLMVRERMGKEV</sequence>
<feature type="binding site" evidence="10">
    <location>
        <position position="122"/>
    </location>
    <ligand>
        <name>L-histidine</name>
        <dbReference type="ChEBI" id="CHEBI:57595"/>
    </ligand>
</feature>
<gene>
    <name evidence="9 12" type="primary">hisZ</name>
    <name evidence="12" type="ORF">H8696_02840</name>
</gene>
<dbReference type="GO" id="GO:0140096">
    <property type="term" value="F:catalytic activity, acting on a protein"/>
    <property type="evidence" value="ECO:0007669"/>
    <property type="project" value="UniProtKB-ARBA"/>
</dbReference>
<evidence type="ECO:0000256" key="3">
    <source>
        <dbReference type="ARBA" id="ARBA00005539"/>
    </source>
</evidence>
<evidence type="ECO:0000256" key="2">
    <source>
        <dbReference type="ARBA" id="ARBA00004667"/>
    </source>
</evidence>
<evidence type="ECO:0000313" key="12">
    <source>
        <dbReference type="EMBL" id="MBC8530780.1"/>
    </source>
</evidence>
<dbReference type="Proteomes" id="UP000623172">
    <property type="component" value="Unassembled WGS sequence"/>
</dbReference>
<keyword evidence="7 9" id="KW-0368">Histidine biosynthesis</keyword>
<dbReference type="EMBL" id="JACRSR010000001">
    <property type="protein sequence ID" value="MBC8530780.1"/>
    <property type="molecule type" value="Genomic_DNA"/>
</dbReference>
<keyword evidence="5 9" id="KW-0963">Cytoplasm</keyword>
<evidence type="ECO:0000256" key="1">
    <source>
        <dbReference type="ARBA" id="ARBA00004496"/>
    </source>
</evidence>
<dbReference type="GO" id="GO:0005737">
    <property type="term" value="C:cytoplasm"/>
    <property type="evidence" value="ECO:0007669"/>
    <property type="project" value="UniProtKB-SubCell"/>
</dbReference>
<dbReference type="HAMAP" id="MF_00125">
    <property type="entry name" value="HisZ"/>
    <property type="match status" value="1"/>
</dbReference>
<feature type="binding site" evidence="10">
    <location>
        <begin position="80"/>
        <end position="82"/>
    </location>
    <ligand>
        <name>L-histidine</name>
        <dbReference type="ChEBI" id="CHEBI:57595"/>
    </ligand>
</feature>
<evidence type="ECO:0000256" key="8">
    <source>
        <dbReference type="ARBA" id="ARBA00025246"/>
    </source>
</evidence>
<comment type="subcellular location">
    <subcellularLocation>
        <location evidence="1 9">Cytoplasm</location>
    </subcellularLocation>
</comment>
<feature type="binding site" evidence="10">
    <location>
        <begin position="271"/>
        <end position="272"/>
    </location>
    <ligand>
        <name>L-histidine</name>
        <dbReference type="ChEBI" id="CHEBI:57595"/>
    </ligand>
</feature>
<dbReference type="GO" id="GO:0004821">
    <property type="term" value="F:histidine-tRNA ligase activity"/>
    <property type="evidence" value="ECO:0007669"/>
    <property type="project" value="TreeGrafter"/>
</dbReference>
<dbReference type="Gene3D" id="3.30.930.10">
    <property type="entry name" value="Bira Bifunctional Protein, Domain 2"/>
    <property type="match status" value="1"/>
</dbReference>
<evidence type="ECO:0000256" key="7">
    <source>
        <dbReference type="ARBA" id="ARBA00023102"/>
    </source>
</evidence>
<organism evidence="12 13">
    <name type="scientific">Gehongia tenuis</name>
    <dbReference type="NCBI Taxonomy" id="2763655"/>
    <lineage>
        <taxon>Bacteria</taxon>
        <taxon>Bacillati</taxon>
        <taxon>Bacillota</taxon>
        <taxon>Clostridia</taxon>
        <taxon>Christensenellales</taxon>
        <taxon>Christensenellaceae</taxon>
        <taxon>Gehongia</taxon>
    </lineage>
</organism>
<dbReference type="InterPro" id="IPR045864">
    <property type="entry name" value="aa-tRNA-synth_II/BPL/LPL"/>
</dbReference>
<dbReference type="NCBIfam" id="TIGR00443">
    <property type="entry name" value="hisZ_biosyn_reg"/>
    <property type="match status" value="1"/>
</dbReference>
<dbReference type="InterPro" id="IPR004516">
    <property type="entry name" value="HisRS/HisZ"/>
</dbReference>
<dbReference type="CDD" id="cd00773">
    <property type="entry name" value="HisRS-like_core"/>
    <property type="match status" value="1"/>
</dbReference>
<dbReference type="PIRSF" id="PIRSF001549">
    <property type="entry name" value="His-tRNA_synth"/>
    <property type="match status" value="1"/>
</dbReference>
<dbReference type="SUPFAM" id="SSF55681">
    <property type="entry name" value="Class II aaRS and biotin synthetases"/>
    <property type="match status" value="1"/>
</dbReference>
<dbReference type="Pfam" id="PF13393">
    <property type="entry name" value="tRNA-synt_His"/>
    <property type="match status" value="1"/>
</dbReference>
<evidence type="ECO:0000256" key="6">
    <source>
        <dbReference type="ARBA" id="ARBA00022605"/>
    </source>
</evidence>
<dbReference type="InterPro" id="IPR041715">
    <property type="entry name" value="HisRS-like_core"/>
</dbReference>
<evidence type="ECO:0000256" key="5">
    <source>
        <dbReference type="ARBA" id="ARBA00022490"/>
    </source>
</evidence>
<comment type="function">
    <text evidence="8 9">Required for the first step of histidine biosynthesis. May allow the feedback regulation of ATP phosphoribosyltransferase activity by histidine.</text>
</comment>
<dbReference type="GO" id="GO:0016757">
    <property type="term" value="F:glycosyltransferase activity"/>
    <property type="evidence" value="ECO:0007669"/>
    <property type="project" value="UniProtKB-KW"/>
</dbReference>
<dbReference type="GO" id="GO:0006427">
    <property type="term" value="P:histidyl-tRNA aminoacylation"/>
    <property type="evidence" value="ECO:0007669"/>
    <property type="project" value="TreeGrafter"/>
</dbReference>
<keyword evidence="6 9" id="KW-0028">Amino-acid biosynthesis</keyword>
<feature type="domain" description="Class II Histidinyl-tRNA synthetase (HisRS)-like catalytic core" evidence="11">
    <location>
        <begin position="10"/>
        <end position="317"/>
    </location>
</feature>
<evidence type="ECO:0000256" key="10">
    <source>
        <dbReference type="PIRSR" id="PIRSR001549-1"/>
    </source>
</evidence>
<comment type="miscellaneous">
    <text evidence="9">This function is generally fulfilled by the C-terminal part of HisG, which is missing in some bacteria such as this one.</text>
</comment>
<dbReference type="AlphaFoldDB" id="A0A926HPJ9"/>
<reference evidence="12" key="1">
    <citation type="submission" date="2020-08" db="EMBL/GenBank/DDBJ databases">
        <title>Genome public.</title>
        <authorList>
            <person name="Liu C."/>
            <person name="Sun Q."/>
        </authorList>
    </citation>
    <scope>NUCLEOTIDE SEQUENCE</scope>
    <source>
        <strain evidence="12">NSJ-53</strain>
    </source>
</reference>
<dbReference type="InterPro" id="IPR004517">
    <property type="entry name" value="HisZ"/>
</dbReference>
<feature type="binding site" evidence="10">
    <location>
        <position position="126"/>
    </location>
    <ligand>
        <name>L-histidine</name>
        <dbReference type="ChEBI" id="CHEBI:57595"/>
    </ligand>
</feature>
<evidence type="ECO:0000256" key="4">
    <source>
        <dbReference type="ARBA" id="ARBA00020397"/>
    </source>
</evidence>
<evidence type="ECO:0000256" key="9">
    <source>
        <dbReference type="HAMAP-Rule" id="MF_00125"/>
    </source>
</evidence>
<proteinExistence type="inferred from homology"/>
<evidence type="ECO:0000313" key="13">
    <source>
        <dbReference type="Proteomes" id="UP000623172"/>
    </source>
</evidence>
<comment type="subunit">
    <text evidence="9">Heteromultimer composed of HisG and HisZ subunits.</text>
</comment>
<keyword evidence="12" id="KW-0328">Glycosyltransferase</keyword>
<comment type="caution">
    <text evidence="12">The sequence shown here is derived from an EMBL/GenBank/DDBJ whole genome shotgun (WGS) entry which is preliminary data.</text>
</comment>
<name>A0A926HPJ9_9FIRM</name>
<dbReference type="PANTHER" id="PTHR43707:SF6">
    <property type="entry name" value="ATP PHOSPHORIBOSYLTRANSFERASE REGULATORY SUBUNIT"/>
    <property type="match status" value="1"/>
</dbReference>
<accession>A0A926HPJ9</accession>
<evidence type="ECO:0000259" key="11">
    <source>
        <dbReference type="Pfam" id="PF13393"/>
    </source>
</evidence>
<dbReference type="PANTHER" id="PTHR43707">
    <property type="entry name" value="HISTIDYL-TRNA SYNTHETASE"/>
    <property type="match status" value="1"/>
</dbReference>
<comment type="pathway">
    <text evidence="2 9">Amino-acid biosynthesis; L-histidine biosynthesis; L-histidine from 5-phospho-alpha-D-ribose 1-diphosphate: step 1/9.</text>
</comment>
<protein>
    <recommendedName>
        <fullName evidence="4 9">ATP phosphoribosyltransferase regulatory subunit</fullName>
    </recommendedName>
</protein>
<keyword evidence="13" id="KW-1185">Reference proteome</keyword>